<organism evidence="8 9">
    <name type="scientific">Salinirubrum litoreum</name>
    <dbReference type="NCBI Taxonomy" id="1126234"/>
    <lineage>
        <taxon>Archaea</taxon>
        <taxon>Methanobacteriati</taxon>
        <taxon>Methanobacteriota</taxon>
        <taxon>Stenosarchaea group</taxon>
        <taxon>Halobacteria</taxon>
        <taxon>Halobacteriales</taxon>
        <taxon>Haloferacaceae</taxon>
        <taxon>Salinirubrum</taxon>
    </lineage>
</organism>
<evidence type="ECO:0000259" key="7">
    <source>
        <dbReference type="Pfam" id="PF08244"/>
    </source>
</evidence>
<evidence type="ECO:0000313" key="9">
    <source>
        <dbReference type="Proteomes" id="UP001596201"/>
    </source>
</evidence>
<dbReference type="Pfam" id="PF00251">
    <property type="entry name" value="Glyco_hydro_32N"/>
    <property type="match status" value="1"/>
</dbReference>
<dbReference type="InterPro" id="IPR029062">
    <property type="entry name" value="Class_I_gatase-like"/>
</dbReference>
<evidence type="ECO:0000256" key="3">
    <source>
        <dbReference type="ARBA" id="ARBA00022801"/>
    </source>
</evidence>
<feature type="domain" description="Glycosyl hydrolase family 32 C-terminal" evidence="7">
    <location>
        <begin position="573"/>
        <end position="735"/>
    </location>
</feature>
<dbReference type="InterPro" id="IPR051214">
    <property type="entry name" value="GH32_Enzymes"/>
</dbReference>
<dbReference type="Pfam" id="PF08244">
    <property type="entry name" value="Glyco_hydro_32C"/>
    <property type="match status" value="1"/>
</dbReference>
<dbReference type="InterPro" id="IPR001362">
    <property type="entry name" value="Glyco_hydro_32"/>
</dbReference>
<reference evidence="8 9" key="1">
    <citation type="journal article" date="2019" name="Int. J. Syst. Evol. Microbiol.">
        <title>The Global Catalogue of Microorganisms (GCM) 10K type strain sequencing project: providing services to taxonomists for standard genome sequencing and annotation.</title>
        <authorList>
            <consortium name="The Broad Institute Genomics Platform"/>
            <consortium name="The Broad Institute Genome Sequencing Center for Infectious Disease"/>
            <person name="Wu L."/>
            <person name="Ma J."/>
        </authorList>
    </citation>
    <scope>NUCLEOTIDE SEQUENCE [LARGE SCALE GENOMIC DNA]</scope>
    <source>
        <strain evidence="8 9">CGMCC 1.12237</strain>
    </source>
</reference>
<dbReference type="SUPFAM" id="SSF75005">
    <property type="entry name" value="Arabinanase/levansucrase/invertase"/>
    <property type="match status" value="1"/>
</dbReference>
<keyword evidence="4" id="KW-0326">Glycosidase</keyword>
<dbReference type="SUPFAM" id="SSF49899">
    <property type="entry name" value="Concanavalin A-like lectins/glucanases"/>
    <property type="match status" value="1"/>
</dbReference>
<dbReference type="RefSeq" id="WP_227231502.1">
    <property type="nucleotide sequence ID" value="NZ_JAJCVJ010000004.1"/>
</dbReference>
<evidence type="ECO:0000256" key="1">
    <source>
        <dbReference type="ARBA" id="ARBA00009902"/>
    </source>
</evidence>
<dbReference type="PANTHER" id="PTHR43101:SF1">
    <property type="entry name" value="BETA-FRUCTOSIDASE"/>
    <property type="match status" value="1"/>
</dbReference>
<proteinExistence type="inferred from homology"/>
<accession>A0ABD5RAU2</accession>
<feature type="domain" description="Glycosyl hydrolase family 32 N-terminal" evidence="6">
    <location>
        <begin position="273"/>
        <end position="569"/>
    </location>
</feature>
<dbReference type="SMART" id="SM00640">
    <property type="entry name" value="Glyco_32"/>
    <property type="match status" value="1"/>
</dbReference>
<evidence type="ECO:0000313" key="8">
    <source>
        <dbReference type="EMBL" id="MFC5367097.1"/>
    </source>
</evidence>
<feature type="region of interest" description="Disordered" evidence="5">
    <location>
        <begin position="652"/>
        <end position="671"/>
    </location>
</feature>
<dbReference type="Gene3D" id="2.115.10.20">
    <property type="entry name" value="Glycosyl hydrolase domain, family 43"/>
    <property type="match status" value="1"/>
</dbReference>
<dbReference type="Proteomes" id="UP001596201">
    <property type="component" value="Unassembled WGS sequence"/>
</dbReference>
<dbReference type="EC" id="3.2.1.26" evidence="2"/>
<evidence type="ECO:0000259" key="6">
    <source>
        <dbReference type="Pfam" id="PF00251"/>
    </source>
</evidence>
<dbReference type="CDD" id="cd08996">
    <property type="entry name" value="GH32_FFase"/>
    <property type="match status" value="1"/>
</dbReference>
<dbReference type="InterPro" id="IPR013189">
    <property type="entry name" value="Glyco_hydro_32_C"/>
</dbReference>
<evidence type="ECO:0000256" key="4">
    <source>
        <dbReference type="ARBA" id="ARBA00023295"/>
    </source>
</evidence>
<gene>
    <name evidence="8" type="ORF">ACFPJ5_09100</name>
</gene>
<evidence type="ECO:0000256" key="2">
    <source>
        <dbReference type="ARBA" id="ARBA00012758"/>
    </source>
</evidence>
<keyword evidence="9" id="KW-1185">Reference proteome</keyword>
<dbReference type="PANTHER" id="PTHR43101">
    <property type="entry name" value="BETA-FRUCTOSIDASE"/>
    <property type="match status" value="1"/>
</dbReference>
<dbReference type="InterPro" id="IPR023296">
    <property type="entry name" value="Glyco_hydro_beta-prop_sf"/>
</dbReference>
<name>A0ABD5RAU2_9EURY</name>
<dbReference type="InterPro" id="IPR013148">
    <property type="entry name" value="Glyco_hydro_32_N"/>
</dbReference>
<dbReference type="Gene3D" id="2.60.120.560">
    <property type="entry name" value="Exo-inulinase, domain 1"/>
    <property type="match status" value="1"/>
</dbReference>
<dbReference type="SUPFAM" id="SSF52317">
    <property type="entry name" value="Class I glutamine amidotransferase-like"/>
    <property type="match status" value="1"/>
</dbReference>
<comment type="similarity">
    <text evidence="1">Belongs to the glycosyl hydrolase 32 family.</text>
</comment>
<protein>
    <recommendedName>
        <fullName evidence="2">beta-fructofuranosidase</fullName>
        <ecNumber evidence="2">3.2.1.26</ecNumber>
    </recommendedName>
</protein>
<keyword evidence="3" id="KW-0378">Hydrolase</keyword>
<sequence length="744" mass="80846">MDEGSVRVAFLCGDDLSADEQAARDWCTSAFDADSLRLGDVADASRLAAFDACWWHRDRPLGTDDADVLPAGAADTLDTFVADGGGLLLSGHALSAVDRLGIDTVPPDATGTDELPNGGGFLAKRLHADHPVFESFPDLPVYTRPSGSQQAYARYEHVLPSEGQVLASAVRGADYEVARKSLIEWHHGAGHVLGAGSELRFHDEFAPDYEVATTQERFVRNALTLLAGDRYPAFSDRPGVAGPPADDDAGGATTGFTAMRERLADDHHRPGYHLAGPAGWLNDPNGLIQWNGRYHVFYQYNPAGPFHGTIHWGHAVSDDLVHWEDRPVALAPDPDGPDRDGCWSGCAVDDDGTPTILYTGGRERAQLPCLAVSPDETLDRWQKDPANPVIESAPTDLDVLSTEDWSAEFRDHCVWRDRDTWYHVIGSGVTDVGGTALLYRGETLDEWEYVGPLLTGDWEGSGAVWECPELLRFGDYDLLHVSNYEDVVYFVGSADLVSPGFRVESHDKLDYGDFYAPQSLETDDGRTLLFGWLPEARSTKAQWEAGWSGCLSLPRELDVTDEGRLRQRPARELTALRGDQVVGDDDSAGETLTLSAGEHRRLPLAGNRYELAGEFDLEPGATLTLSLFESPAGTEHTRLRYDGEAVVVDRTDSTNGLGRDGDARAAGATTDEQRLPVGDGTLSLRLFADGSIVELFADEARCLTSRVYPTREDAEGVSLRATGGDVTISDLRAWHLDGTVPAGE</sequence>
<dbReference type="InterPro" id="IPR013320">
    <property type="entry name" value="ConA-like_dom_sf"/>
</dbReference>
<comment type="caution">
    <text evidence="8">The sequence shown here is derived from an EMBL/GenBank/DDBJ whole genome shotgun (WGS) entry which is preliminary data.</text>
</comment>
<evidence type="ECO:0000256" key="5">
    <source>
        <dbReference type="SAM" id="MobiDB-lite"/>
    </source>
</evidence>
<dbReference type="AlphaFoldDB" id="A0ABD5RAU2"/>
<dbReference type="EMBL" id="JBHSKX010000001">
    <property type="protein sequence ID" value="MFC5367097.1"/>
    <property type="molecule type" value="Genomic_DNA"/>
</dbReference>
<dbReference type="GO" id="GO:0004564">
    <property type="term" value="F:beta-fructofuranosidase activity"/>
    <property type="evidence" value="ECO:0007669"/>
    <property type="project" value="UniProtKB-EC"/>
</dbReference>